<dbReference type="Pfam" id="PF02659">
    <property type="entry name" value="Mntp"/>
    <property type="match status" value="1"/>
</dbReference>
<keyword evidence="5 8" id="KW-0406">Ion transport</keyword>
<dbReference type="GO" id="GO:0005384">
    <property type="term" value="F:manganese ion transmembrane transporter activity"/>
    <property type="evidence" value="ECO:0007669"/>
    <property type="project" value="UniProtKB-UniRule"/>
</dbReference>
<comment type="caution">
    <text evidence="9">The sequence shown here is derived from an EMBL/GenBank/DDBJ whole genome shotgun (WGS) entry which is preliminary data.</text>
</comment>
<accession>A0A0A0IA82</accession>
<protein>
    <recommendedName>
        <fullName evidence="8">Putative manganese efflux pump MntP</fullName>
    </recommendedName>
</protein>
<dbReference type="GO" id="GO:0005886">
    <property type="term" value="C:plasma membrane"/>
    <property type="evidence" value="ECO:0007669"/>
    <property type="project" value="UniProtKB-SubCell"/>
</dbReference>
<evidence type="ECO:0000256" key="3">
    <source>
        <dbReference type="ARBA" id="ARBA00022692"/>
    </source>
</evidence>
<dbReference type="Proteomes" id="UP000030012">
    <property type="component" value="Unassembled WGS sequence"/>
</dbReference>
<feature type="transmembrane region" description="Helical" evidence="8">
    <location>
        <begin position="135"/>
        <end position="154"/>
    </location>
</feature>
<dbReference type="InterPro" id="IPR003810">
    <property type="entry name" value="Mntp/YtaF"/>
</dbReference>
<dbReference type="OrthoDB" id="1679700at2"/>
<organism evidence="9 10">
    <name type="scientific">Clostridium novyi A str. 4552</name>
    <dbReference type="NCBI Taxonomy" id="1444289"/>
    <lineage>
        <taxon>Bacteria</taxon>
        <taxon>Bacillati</taxon>
        <taxon>Bacillota</taxon>
        <taxon>Clostridia</taxon>
        <taxon>Eubacteriales</taxon>
        <taxon>Clostridiaceae</taxon>
        <taxon>Clostridium</taxon>
    </lineage>
</organism>
<comment type="similarity">
    <text evidence="8">Belongs to the MntP (TC 9.B.29) family.</text>
</comment>
<feature type="transmembrane region" description="Helical" evidence="8">
    <location>
        <begin position="104"/>
        <end position="123"/>
    </location>
</feature>
<gene>
    <name evidence="8" type="primary">mntP</name>
    <name evidence="9" type="ORF">Z968_03475</name>
</gene>
<keyword evidence="1 8" id="KW-0813">Transport</keyword>
<dbReference type="HAMAP" id="MF_01521">
    <property type="entry name" value="MntP_pump"/>
    <property type="match status" value="1"/>
</dbReference>
<dbReference type="PANTHER" id="PTHR35529">
    <property type="entry name" value="MANGANESE EFFLUX PUMP MNTP-RELATED"/>
    <property type="match status" value="1"/>
</dbReference>
<keyword evidence="6 8" id="KW-0472">Membrane</keyword>
<comment type="subcellular location">
    <subcellularLocation>
        <location evidence="8">Cell membrane</location>
        <topology evidence="8">Multi-pass membrane protein</topology>
    </subcellularLocation>
</comment>
<evidence type="ECO:0000256" key="4">
    <source>
        <dbReference type="ARBA" id="ARBA00022989"/>
    </source>
</evidence>
<evidence type="ECO:0000256" key="6">
    <source>
        <dbReference type="ARBA" id="ARBA00023136"/>
    </source>
</evidence>
<dbReference type="PANTHER" id="PTHR35529:SF1">
    <property type="entry name" value="MANGANESE EFFLUX PUMP MNTP-RELATED"/>
    <property type="match status" value="1"/>
</dbReference>
<feature type="transmembrane region" description="Helical" evidence="8">
    <location>
        <begin position="166"/>
        <end position="184"/>
    </location>
</feature>
<dbReference type="EMBL" id="JENJ01000010">
    <property type="protein sequence ID" value="KGM97463.1"/>
    <property type="molecule type" value="Genomic_DNA"/>
</dbReference>
<keyword evidence="7 8" id="KW-0464">Manganese</keyword>
<name>A0A0A0IA82_CLONO</name>
<comment type="function">
    <text evidence="8">Probably functions as a manganese efflux pump.</text>
</comment>
<evidence type="ECO:0000256" key="7">
    <source>
        <dbReference type="ARBA" id="ARBA00023211"/>
    </source>
</evidence>
<feature type="transmembrane region" description="Helical" evidence="8">
    <location>
        <begin position="38"/>
        <end position="59"/>
    </location>
</feature>
<proteinExistence type="inferred from homology"/>
<feature type="transmembrane region" description="Helical" evidence="8">
    <location>
        <begin position="65"/>
        <end position="84"/>
    </location>
</feature>
<keyword evidence="4 8" id="KW-1133">Transmembrane helix</keyword>
<evidence type="ECO:0000256" key="2">
    <source>
        <dbReference type="ARBA" id="ARBA00022475"/>
    </source>
</evidence>
<evidence type="ECO:0000313" key="10">
    <source>
        <dbReference type="Proteomes" id="UP000030012"/>
    </source>
</evidence>
<dbReference type="AlphaFoldDB" id="A0A0A0IA82"/>
<keyword evidence="2 8" id="KW-1003">Cell membrane</keyword>
<dbReference type="InterPro" id="IPR022929">
    <property type="entry name" value="Put_MntP"/>
</dbReference>
<evidence type="ECO:0000256" key="5">
    <source>
        <dbReference type="ARBA" id="ARBA00023065"/>
    </source>
</evidence>
<keyword evidence="3 8" id="KW-0812">Transmembrane</keyword>
<evidence type="ECO:0000313" key="9">
    <source>
        <dbReference type="EMBL" id="KGM97463.1"/>
    </source>
</evidence>
<evidence type="ECO:0000256" key="8">
    <source>
        <dbReference type="HAMAP-Rule" id="MF_01521"/>
    </source>
</evidence>
<reference evidence="9 10" key="1">
    <citation type="submission" date="2014-01" db="EMBL/GenBank/DDBJ databases">
        <title>Plasmidome dynamics in the species complex Clostridium novyi sensu lato converts strains of independent lineages into distinctly different pathogens.</title>
        <authorList>
            <person name="Skarin H."/>
            <person name="Segerman B."/>
        </authorList>
    </citation>
    <scope>NUCLEOTIDE SEQUENCE [LARGE SCALE GENOMIC DNA]</scope>
    <source>
        <strain evidence="9 10">4552</strain>
    </source>
</reference>
<sequence>MTISIYSLFIISVALSLDAFGVSLSIGLSKNLRYKNKALFCISFGFFQFMLAYIGSYLGALFNRYILTIPNVIGGIVIFVVGILMLKDGMKNDNSNVNINKKMYFILGISVSIDAAVIGFTILNNIGNKLLLLESTLFIGIITSILCLIAFLISGYLKKITIVSKYANYIGGIILMVFGLKMMFV</sequence>
<evidence type="ECO:0000256" key="1">
    <source>
        <dbReference type="ARBA" id="ARBA00022448"/>
    </source>
</evidence>
<feature type="transmembrane region" description="Helical" evidence="8">
    <location>
        <begin position="6"/>
        <end position="26"/>
    </location>
</feature>